<comment type="caution">
    <text evidence="1">The sequence shown here is derived from an EMBL/GenBank/DDBJ whole genome shotgun (WGS) entry which is preliminary data.</text>
</comment>
<gene>
    <name evidence="1" type="ORF">B296_00013453</name>
</gene>
<dbReference type="EMBL" id="AMZH03003763">
    <property type="protein sequence ID" value="RRT71241.1"/>
    <property type="molecule type" value="Genomic_DNA"/>
</dbReference>
<accession>A0A427A4W6</accession>
<reference evidence="1 2" key="1">
    <citation type="journal article" date="2014" name="Agronomy (Basel)">
        <title>A Draft Genome Sequence for Ensete ventricosum, the Drought-Tolerant Tree Against Hunger.</title>
        <authorList>
            <person name="Harrison J."/>
            <person name="Moore K.A."/>
            <person name="Paszkiewicz K."/>
            <person name="Jones T."/>
            <person name="Grant M."/>
            <person name="Ambacheew D."/>
            <person name="Muzemil S."/>
            <person name="Studholme D.J."/>
        </authorList>
    </citation>
    <scope>NUCLEOTIDE SEQUENCE [LARGE SCALE GENOMIC DNA]</scope>
</reference>
<dbReference type="AlphaFoldDB" id="A0A427A4W6"/>
<dbReference type="Proteomes" id="UP000287651">
    <property type="component" value="Unassembled WGS sequence"/>
</dbReference>
<protein>
    <submittedName>
        <fullName evidence="1">Uncharacterized protein</fullName>
    </submittedName>
</protein>
<name>A0A427A4W6_ENSVE</name>
<sequence length="91" mass="10503">MLPEAVFPTLQVESFEKEASERRLCENLDFLEERKAEEHLQTLACKKAIAKTLQLQGKLASNLEHPYRIIDIVQDETHRLTTMDGKPLPRT</sequence>
<organism evidence="1 2">
    <name type="scientific">Ensete ventricosum</name>
    <name type="common">Abyssinian banana</name>
    <name type="synonym">Musa ensete</name>
    <dbReference type="NCBI Taxonomy" id="4639"/>
    <lineage>
        <taxon>Eukaryota</taxon>
        <taxon>Viridiplantae</taxon>
        <taxon>Streptophyta</taxon>
        <taxon>Embryophyta</taxon>
        <taxon>Tracheophyta</taxon>
        <taxon>Spermatophyta</taxon>
        <taxon>Magnoliopsida</taxon>
        <taxon>Liliopsida</taxon>
        <taxon>Zingiberales</taxon>
        <taxon>Musaceae</taxon>
        <taxon>Ensete</taxon>
    </lineage>
</organism>
<evidence type="ECO:0000313" key="2">
    <source>
        <dbReference type="Proteomes" id="UP000287651"/>
    </source>
</evidence>
<evidence type="ECO:0000313" key="1">
    <source>
        <dbReference type="EMBL" id="RRT71241.1"/>
    </source>
</evidence>
<proteinExistence type="predicted"/>